<gene>
    <name evidence="3" type="ORF">LCGC14_0494660</name>
</gene>
<dbReference type="InterPro" id="IPR050595">
    <property type="entry name" value="Bact_response_regulator"/>
</dbReference>
<dbReference type="SUPFAM" id="SSF52172">
    <property type="entry name" value="CheY-like"/>
    <property type="match status" value="1"/>
</dbReference>
<evidence type="ECO:0000313" key="3">
    <source>
        <dbReference type="EMBL" id="KKN64125.1"/>
    </source>
</evidence>
<proteinExistence type="predicted"/>
<feature type="domain" description="Response regulatory" evidence="2">
    <location>
        <begin position="9"/>
        <end position="129"/>
    </location>
</feature>
<dbReference type="CDD" id="cd17574">
    <property type="entry name" value="REC_OmpR"/>
    <property type="match status" value="1"/>
</dbReference>
<dbReference type="PANTHER" id="PTHR44591:SF3">
    <property type="entry name" value="RESPONSE REGULATORY DOMAIN-CONTAINING PROTEIN"/>
    <property type="match status" value="1"/>
</dbReference>
<reference evidence="3" key="1">
    <citation type="journal article" date="2015" name="Nature">
        <title>Complex archaea that bridge the gap between prokaryotes and eukaryotes.</title>
        <authorList>
            <person name="Spang A."/>
            <person name="Saw J.H."/>
            <person name="Jorgensen S.L."/>
            <person name="Zaremba-Niedzwiedzka K."/>
            <person name="Martijn J."/>
            <person name="Lind A.E."/>
            <person name="van Eijk R."/>
            <person name="Schleper C."/>
            <person name="Guy L."/>
            <person name="Ettema T.J."/>
        </authorList>
    </citation>
    <scope>NUCLEOTIDE SEQUENCE</scope>
</reference>
<dbReference type="InterPro" id="IPR011006">
    <property type="entry name" value="CheY-like_superfamily"/>
</dbReference>
<name>A0A0F9S5H6_9ZZZZ</name>
<evidence type="ECO:0000259" key="2">
    <source>
        <dbReference type="PROSITE" id="PS50110"/>
    </source>
</evidence>
<dbReference type="Gene3D" id="3.40.50.2300">
    <property type="match status" value="1"/>
</dbReference>
<organism evidence="3">
    <name type="scientific">marine sediment metagenome</name>
    <dbReference type="NCBI Taxonomy" id="412755"/>
    <lineage>
        <taxon>unclassified sequences</taxon>
        <taxon>metagenomes</taxon>
        <taxon>ecological metagenomes</taxon>
    </lineage>
</organism>
<dbReference type="Pfam" id="PF00072">
    <property type="entry name" value="Response_reg"/>
    <property type="match status" value="1"/>
</dbReference>
<sequence length="134" mass="14548">MAAKKDAPTVLFIDDDVDLVHALSSVLEHEGYRVRHAPDGEVGVKMAAEQRPDVIILDFMMPAKNGFEACCELRQLDGVKDVPIVALTAFGQDIGEIYGLGRGDALGVQDYLEKPVEFNVLLERLATLLAAAKP</sequence>
<comment type="caution">
    <text evidence="3">The sequence shown here is derived from an EMBL/GenBank/DDBJ whole genome shotgun (WGS) entry which is preliminary data.</text>
</comment>
<accession>A0A0F9S5H6</accession>
<evidence type="ECO:0000256" key="1">
    <source>
        <dbReference type="ARBA" id="ARBA00022553"/>
    </source>
</evidence>
<dbReference type="InterPro" id="IPR001789">
    <property type="entry name" value="Sig_transdc_resp-reg_receiver"/>
</dbReference>
<keyword evidence="1" id="KW-0597">Phosphoprotein</keyword>
<dbReference type="PANTHER" id="PTHR44591">
    <property type="entry name" value="STRESS RESPONSE REGULATOR PROTEIN 1"/>
    <property type="match status" value="1"/>
</dbReference>
<dbReference type="PROSITE" id="PS50110">
    <property type="entry name" value="RESPONSE_REGULATORY"/>
    <property type="match status" value="1"/>
</dbReference>
<dbReference type="SMART" id="SM00448">
    <property type="entry name" value="REC"/>
    <property type="match status" value="1"/>
</dbReference>
<dbReference type="EMBL" id="LAZR01000567">
    <property type="protein sequence ID" value="KKN64125.1"/>
    <property type="molecule type" value="Genomic_DNA"/>
</dbReference>
<protein>
    <recommendedName>
        <fullName evidence="2">Response regulatory domain-containing protein</fullName>
    </recommendedName>
</protein>
<dbReference type="GO" id="GO:0000160">
    <property type="term" value="P:phosphorelay signal transduction system"/>
    <property type="evidence" value="ECO:0007669"/>
    <property type="project" value="InterPro"/>
</dbReference>
<dbReference type="AlphaFoldDB" id="A0A0F9S5H6"/>